<name>A0A8B7XRL7_ACAPL</name>
<feature type="region of interest" description="Disordered" evidence="8">
    <location>
        <begin position="343"/>
        <end position="369"/>
    </location>
</feature>
<dbReference type="PRINTS" id="PR00237">
    <property type="entry name" value="GPCRRHODOPSN"/>
</dbReference>
<organism evidence="11 16">
    <name type="scientific">Acanthaster planci</name>
    <name type="common">Crown-of-thorns starfish</name>
    <dbReference type="NCBI Taxonomy" id="133434"/>
    <lineage>
        <taxon>Eukaryota</taxon>
        <taxon>Metazoa</taxon>
        <taxon>Echinodermata</taxon>
        <taxon>Eleutherozoa</taxon>
        <taxon>Asterozoa</taxon>
        <taxon>Asteroidea</taxon>
        <taxon>Valvatacea</taxon>
        <taxon>Valvatida</taxon>
        <taxon>Acanthasteridae</taxon>
        <taxon>Acanthaster</taxon>
    </lineage>
</organism>
<keyword evidence="6" id="KW-0675">Receptor</keyword>
<dbReference type="GO" id="GO:0005886">
    <property type="term" value="C:plasma membrane"/>
    <property type="evidence" value="ECO:0007669"/>
    <property type="project" value="TreeGrafter"/>
</dbReference>
<evidence type="ECO:0000256" key="3">
    <source>
        <dbReference type="ARBA" id="ARBA00022989"/>
    </source>
</evidence>
<evidence type="ECO:0000313" key="15">
    <source>
        <dbReference type="RefSeq" id="XP_022083487.1"/>
    </source>
</evidence>
<dbReference type="Gene3D" id="1.20.1070.10">
    <property type="entry name" value="Rhodopsin 7-helix transmembrane proteins"/>
    <property type="match status" value="1"/>
</dbReference>
<evidence type="ECO:0000256" key="7">
    <source>
        <dbReference type="ARBA" id="ARBA00023224"/>
    </source>
</evidence>
<accession>A0A8B7XRL7</accession>
<feature type="transmembrane region" description="Helical" evidence="9">
    <location>
        <begin position="286"/>
        <end position="309"/>
    </location>
</feature>
<dbReference type="KEGG" id="aplc:110975358"/>
<keyword evidence="7" id="KW-0807">Transducer</keyword>
<feature type="transmembrane region" description="Helical" evidence="9">
    <location>
        <begin position="64"/>
        <end position="84"/>
    </location>
</feature>
<dbReference type="SUPFAM" id="SSF81321">
    <property type="entry name" value="Family A G protein-coupled receptor-like"/>
    <property type="match status" value="1"/>
</dbReference>
<dbReference type="RefSeq" id="XP_022083489.1">
    <property type="nucleotide sequence ID" value="XM_022227797.1"/>
</dbReference>
<keyword evidence="2 9" id="KW-0812">Transmembrane</keyword>
<dbReference type="InterPro" id="IPR017452">
    <property type="entry name" value="GPCR_Rhodpsn_7TM"/>
</dbReference>
<keyword evidence="4" id="KW-0297">G-protein coupled receptor</keyword>
<dbReference type="PANTHER" id="PTHR45695:SF26">
    <property type="entry name" value="NEUROPEPTIDE CCHAMIDE-1 RECEPTOR"/>
    <property type="match status" value="1"/>
</dbReference>
<dbReference type="InterPro" id="IPR000276">
    <property type="entry name" value="GPCR_Rhodpsn"/>
</dbReference>
<feature type="transmembrane region" description="Helical" evidence="9">
    <location>
        <begin position="104"/>
        <end position="120"/>
    </location>
</feature>
<dbReference type="Pfam" id="PF00001">
    <property type="entry name" value="7tm_1"/>
    <property type="match status" value="1"/>
</dbReference>
<reference evidence="12 13" key="1">
    <citation type="submission" date="2025-04" db="UniProtKB">
        <authorList>
            <consortium name="RefSeq"/>
        </authorList>
    </citation>
    <scope>IDENTIFICATION</scope>
</reference>
<dbReference type="PANTHER" id="PTHR45695">
    <property type="entry name" value="LEUCOKININ RECEPTOR-RELATED"/>
    <property type="match status" value="1"/>
</dbReference>
<evidence type="ECO:0000259" key="10">
    <source>
        <dbReference type="PROSITE" id="PS50262"/>
    </source>
</evidence>
<evidence type="ECO:0000256" key="5">
    <source>
        <dbReference type="ARBA" id="ARBA00023136"/>
    </source>
</evidence>
<keyword evidence="3 9" id="KW-1133">Transmembrane helix</keyword>
<evidence type="ECO:0000256" key="8">
    <source>
        <dbReference type="SAM" id="MobiDB-lite"/>
    </source>
</evidence>
<proteinExistence type="predicted"/>
<protein>
    <submittedName>
        <fullName evidence="12 13">Neuromedin-B receptor-like</fullName>
    </submittedName>
</protein>
<evidence type="ECO:0000256" key="2">
    <source>
        <dbReference type="ARBA" id="ARBA00022692"/>
    </source>
</evidence>
<dbReference type="RefSeq" id="XP_022083484.1">
    <property type="nucleotide sequence ID" value="XM_022227792.1"/>
</dbReference>
<dbReference type="AlphaFoldDB" id="A0A8B7XRL7"/>
<evidence type="ECO:0000256" key="1">
    <source>
        <dbReference type="ARBA" id="ARBA00004141"/>
    </source>
</evidence>
<evidence type="ECO:0000256" key="9">
    <source>
        <dbReference type="SAM" id="Phobius"/>
    </source>
</evidence>
<keyword evidence="11" id="KW-1185">Reference proteome</keyword>
<feature type="transmembrane region" description="Helical" evidence="9">
    <location>
        <begin position="192"/>
        <end position="210"/>
    </location>
</feature>
<dbReference type="OMA" id="YYLWINF"/>
<dbReference type="PROSITE" id="PS50262">
    <property type="entry name" value="G_PROTEIN_RECEP_F1_2"/>
    <property type="match status" value="1"/>
</dbReference>
<comment type="subcellular location">
    <subcellularLocation>
        <location evidence="1">Membrane</location>
        <topology evidence="1">Multi-pass membrane protein</topology>
    </subcellularLocation>
</comment>
<dbReference type="RefSeq" id="XP_022083487.1">
    <property type="nucleotide sequence ID" value="XM_022227795.1"/>
</dbReference>
<evidence type="ECO:0000313" key="11">
    <source>
        <dbReference type="Proteomes" id="UP000694845"/>
    </source>
</evidence>
<sequence>MEGSYLYYSYNLTNTTHGDSTTHPLRLGVAVFVVILSLVGLVGNVCMVYAILGHRHMRTLPNVLILNLAVADLLYILITTPIHTRHELNPNWHLDEAACKVKNYLAFVAQHASVFALAALSRERHTAIVGGMEARHRGAVMSWLSSSRCAVSTLWLAALTVSVPTLVFAHVQEKQCRYSSSDPTLSKAYECVHFLVGYLIPLFIVGIYYMRIAVSLFRSTHSFQNEYMGDAMAKQVRVRKRLAFSVLVITIFFAVCWFPYFYYYLWINFTPQEDFLIQPFPHGTDILRYVGFVMPVINTGLDPWILFGISSRHRACLVRCLTARACGCKKVALRKRDSLSMRTMTTSRKADKQRTTTGAGTSFSRLSNA</sequence>
<gene>
    <name evidence="12 13 14 15 16" type="primary">LOC110975358</name>
</gene>
<evidence type="ECO:0000256" key="4">
    <source>
        <dbReference type="ARBA" id="ARBA00023040"/>
    </source>
</evidence>
<evidence type="ECO:0000313" key="16">
    <source>
        <dbReference type="RefSeq" id="XP_022083489.1"/>
    </source>
</evidence>
<dbReference type="OrthoDB" id="10049706at2759"/>
<dbReference type="RefSeq" id="XP_022083486.1">
    <property type="nucleotide sequence ID" value="XM_022227794.1"/>
</dbReference>
<dbReference type="GeneID" id="110975358"/>
<evidence type="ECO:0000256" key="6">
    <source>
        <dbReference type="ARBA" id="ARBA00023170"/>
    </source>
</evidence>
<feature type="domain" description="G-protein coupled receptors family 1 profile" evidence="10">
    <location>
        <begin position="43"/>
        <end position="306"/>
    </location>
</feature>
<feature type="transmembrane region" description="Helical" evidence="9">
    <location>
        <begin position="151"/>
        <end position="172"/>
    </location>
</feature>
<keyword evidence="5 9" id="KW-0472">Membrane</keyword>
<dbReference type="GO" id="GO:0008188">
    <property type="term" value="F:neuropeptide receptor activity"/>
    <property type="evidence" value="ECO:0007669"/>
    <property type="project" value="TreeGrafter"/>
</dbReference>
<dbReference type="RefSeq" id="XP_022083485.1">
    <property type="nucleotide sequence ID" value="XM_022227793.1"/>
</dbReference>
<evidence type="ECO:0000313" key="12">
    <source>
        <dbReference type="RefSeq" id="XP_022083484.1"/>
    </source>
</evidence>
<feature type="compositionally biased region" description="Polar residues" evidence="8">
    <location>
        <begin position="355"/>
        <end position="369"/>
    </location>
</feature>
<evidence type="ECO:0000313" key="14">
    <source>
        <dbReference type="RefSeq" id="XP_022083486.1"/>
    </source>
</evidence>
<dbReference type="Proteomes" id="UP000694845">
    <property type="component" value="Unplaced"/>
</dbReference>
<evidence type="ECO:0000313" key="13">
    <source>
        <dbReference type="RefSeq" id="XP_022083485.1"/>
    </source>
</evidence>
<feature type="transmembrane region" description="Helical" evidence="9">
    <location>
        <begin position="242"/>
        <end position="266"/>
    </location>
</feature>
<feature type="transmembrane region" description="Helical" evidence="9">
    <location>
        <begin position="29"/>
        <end position="52"/>
    </location>
</feature>